<evidence type="ECO:0000313" key="3">
    <source>
        <dbReference type="Proteomes" id="UP001055286"/>
    </source>
</evidence>
<gene>
    <name evidence="2" type="primary">hpyO_1</name>
    <name evidence="2" type="ORF">MPEAHAMD_1285</name>
</gene>
<dbReference type="AlphaFoldDB" id="A0AA37H884"/>
<keyword evidence="3" id="KW-1185">Reference proteome</keyword>
<proteinExistence type="predicted"/>
<comment type="caution">
    <text evidence="2">The sequence shown here is derived from an EMBL/GenBank/DDBJ whole genome shotgun (WGS) entry which is preliminary data.</text>
</comment>
<reference evidence="2" key="2">
    <citation type="submission" date="2021-08" db="EMBL/GenBank/DDBJ databases">
        <authorList>
            <person name="Tani A."/>
            <person name="Ola A."/>
            <person name="Ogura Y."/>
            <person name="Katsura K."/>
            <person name="Hayashi T."/>
        </authorList>
    </citation>
    <scope>NUCLEOTIDE SEQUENCE</scope>
    <source>
        <strain evidence="2">JCM 32048</strain>
    </source>
</reference>
<evidence type="ECO:0000313" key="2">
    <source>
        <dbReference type="EMBL" id="GJD61145.1"/>
    </source>
</evidence>
<dbReference type="SUPFAM" id="SSF51905">
    <property type="entry name" value="FAD/NAD(P)-binding domain"/>
    <property type="match status" value="1"/>
</dbReference>
<dbReference type="PRINTS" id="PR00411">
    <property type="entry name" value="PNDRDTASEI"/>
</dbReference>
<dbReference type="EMBL" id="BPQJ01000004">
    <property type="protein sequence ID" value="GJD61145.1"/>
    <property type="molecule type" value="Genomic_DNA"/>
</dbReference>
<dbReference type="Proteomes" id="UP001055286">
    <property type="component" value="Unassembled WGS sequence"/>
</dbReference>
<organism evidence="2 3">
    <name type="scientific">Methylobacterium frigidaeris</name>
    <dbReference type="NCBI Taxonomy" id="2038277"/>
    <lineage>
        <taxon>Bacteria</taxon>
        <taxon>Pseudomonadati</taxon>
        <taxon>Pseudomonadota</taxon>
        <taxon>Alphaproteobacteria</taxon>
        <taxon>Hyphomicrobiales</taxon>
        <taxon>Methylobacteriaceae</taxon>
        <taxon>Methylobacterium</taxon>
    </lineage>
</organism>
<name>A0AA37H884_9HYPH</name>
<dbReference type="Pfam" id="PF13738">
    <property type="entry name" value="Pyr_redox_3"/>
    <property type="match status" value="1"/>
</dbReference>
<feature type="region of interest" description="Disordered" evidence="1">
    <location>
        <begin position="486"/>
        <end position="506"/>
    </location>
</feature>
<accession>A0AA37H884</accession>
<dbReference type="InterPro" id="IPR036188">
    <property type="entry name" value="FAD/NAD-bd_sf"/>
</dbReference>
<reference evidence="2" key="1">
    <citation type="journal article" date="2016" name="Front. Microbiol.">
        <title>Genome Sequence of the Piezophilic, Mesophilic Sulfate-Reducing Bacterium Desulfovibrio indicus J2T.</title>
        <authorList>
            <person name="Cao J."/>
            <person name="Maignien L."/>
            <person name="Shao Z."/>
            <person name="Alain K."/>
            <person name="Jebbar M."/>
        </authorList>
    </citation>
    <scope>NUCLEOTIDE SEQUENCE</scope>
    <source>
        <strain evidence="2">JCM 32048</strain>
    </source>
</reference>
<dbReference type="Gene3D" id="3.50.50.60">
    <property type="entry name" value="FAD/NAD(P)-binding domain"/>
    <property type="match status" value="1"/>
</dbReference>
<protein>
    <submittedName>
        <fullName evidence="2">FAD-dependent urate hydroxylase</fullName>
    </submittedName>
</protein>
<sequence>MDGIALDGIALDGTGTDIHQESAAVKGLTALATEVRRDLARLNHPPAPWTLPVDGPDGRPALDVLVVGAGMCGQTAAFALLREGVSNIRVIDQAPRGAEGPWGTFARMETLRSPKHLTGPDLGIPSLTFRAWWEAQGGEGGWNDLYKIPRLDWLRYLLFVRDTVGVPVENDTRLARLWPAGGLIGAAIEGPGGPETVYARKVVLACGRDGSGGRRMPPFAAGGKGRLFHSSDPIDFARFRGGRVAVLGASASAIDNAATALEAGAAAVTLFVRRSHFPQVNKSKWAAFPGFLRGYAALDDARRWAFTAYMMGEGTPPPHESVLRCTRHPNFAVRFGEGWSGIEERPDGLVIETAKGRYPVDAAVVAVGFDVDLTRRPELDAFRDAVLTWGERVSPAEAETNPEAARFPYLGDGMQMLERVPGQLPELNRLHVFNWGVTLSHGALAGDIPGLGIGATRLAQALVRDLFVSQADAHLPRMMAHEDAELAPTPFFVPREGRSSPSPTAE</sequence>
<evidence type="ECO:0000256" key="1">
    <source>
        <dbReference type="SAM" id="MobiDB-lite"/>
    </source>
</evidence>